<dbReference type="Proteomes" id="UP001152320">
    <property type="component" value="Chromosome 17"/>
</dbReference>
<sequence>MAIQLEEWALNCTHILSEIFKFLDVGDLPPDDISKICLERNLNVQSMTDFKPMLNSTKQLLRDFHRPYVKELANLLQDDKFLWDY</sequence>
<gene>
    <name evidence="1" type="ORF">HOLleu_33158</name>
</gene>
<dbReference type="InterPro" id="IPR027417">
    <property type="entry name" value="P-loop_NTPase"/>
</dbReference>
<reference evidence="1" key="1">
    <citation type="submission" date="2021-10" db="EMBL/GenBank/DDBJ databases">
        <title>Tropical sea cucumber genome reveals ecological adaptation and Cuvierian tubules defense mechanism.</title>
        <authorList>
            <person name="Chen T."/>
        </authorList>
    </citation>
    <scope>NUCLEOTIDE SEQUENCE</scope>
    <source>
        <strain evidence="1">Nanhai2018</strain>
        <tissue evidence="1">Muscle</tissue>
    </source>
</reference>
<dbReference type="SUPFAM" id="SSF52540">
    <property type="entry name" value="P-loop containing nucleoside triphosphate hydrolases"/>
    <property type="match status" value="1"/>
</dbReference>
<dbReference type="InterPro" id="IPR052654">
    <property type="entry name" value="CS_Sulfotransferase"/>
</dbReference>
<proteinExistence type="predicted"/>
<comment type="caution">
    <text evidence="1">The sequence shown here is derived from an EMBL/GenBank/DDBJ whole genome shotgun (WGS) entry which is preliminary data.</text>
</comment>
<organism evidence="1 2">
    <name type="scientific">Holothuria leucospilota</name>
    <name type="common">Black long sea cucumber</name>
    <name type="synonym">Mertensiothuria leucospilota</name>
    <dbReference type="NCBI Taxonomy" id="206669"/>
    <lineage>
        <taxon>Eukaryota</taxon>
        <taxon>Metazoa</taxon>
        <taxon>Echinodermata</taxon>
        <taxon>Eleutherozoa</taxon>
        <taxon>Echinozoa</taxon>
        <taxon>Holothuroidea</taxon>
        <taxon>Aspidochirotacea</taxon>
        <taxon>Aspidochirotida</taxon>
        <taxon>Holothuriidae</taxon>
        <taxon>Holothuria</taxon>
    </lineage>
</organism>
<dbReference type="PANTHER" id="PTHR15723:SF0">
    <property type="entry name" value="CARBOHYDRATE SULFOTRANSFERASE 15"/>
    <property type="match status" value="1"/>
</dbReference>
<dbReference type="GO" id="GO:0050659">
    <property type="term" value="F:N-acetylgalactosamine 4-sulfate 6-O-sulfotransferase activity"/>
    <property type="evidence" value="ECO:0007669"/>
    <property type="project" value="TreeGrafter"/>
</dbReference>
<evidence type="ECO:0000313" key="2">
    <source>
        <dbReference type="Proteomes" id="UP001152320"/>
    </source>
</evidence>
<dbReference type="EMBL" id="JAIZAY010000017">
    <property type="protein sequence ID" value="KAJ8025566.1"/>
    <property type="molecule type" value="Genomic_DNA"/>
</dbReference>
<evidence type="ECO:0000313" key="1">
    <source>
        <dbReference type="EMBL" id="KAJ8025566.1"/>
    </source>
</evidence>
<accession>A0A9Q1BF81</accession>
<keyword evidence="2" id="KW-1185">Reference proteome</keyword>
<dbReference type="AlphaFoldDB" id="A0A9Q1BF81"/>
<dbReference type="PANTHER" id="PTHR15723">
    <property type="entry name" value="CARBOHYDRATE SULFOTRANSFERASE 15"/>
    <property type="match status" value="1"/>
</dbReference>
<dbReference type="OrthoDB" id="526228at2759"/>
<name>A0A9Q1BF81_HOLLE</name>
<protein>
    <submittedName>
        <fullName evidence="1">Carbohydrate sulfotransferase 15</fullName>
    </submittedName>
</protein>
<dbReference type="GO" id="GO:0019319">
    <property type="term" value="P:hexose biosynthetic process"/>
    <property type="evidence" value="ECO:0007669"/>
    <property type="project" value="TreeGrafter"/>
</dbReference>
<dbReference type="Gene3D" id="3.40.50.300">
    <property type="entry name" value="P-loop containing nucleotide triphosphate hydrolases"/>
    <property type="match status" value="1"/>
</dbReference>